<dbReference type="EnsemblMetazoa" id="AMAM014921-RA">
    <property type="protein sequence ID" value="AMAM014921-PA"/>
    <property type="gene ID" value="AMAM014921"/>
</dbReference>
<feature type="region of interest" description="Disordered" evidence="1">
    <location>
        <begin position="80"/>
        <end position="137"/>
    </location>
</feature>
<dbReference type="AlphaFoldDB" id="A0A182SWM5"/>
<keyword evidence="2" id="KW-0812">Transmembrane</keyword>
<keyword evidence="2" id="KW-0472">Membrane</keyword>
<sequence>MLYQRYFLRMNQSNAVHIVWLLLGLIFILALIHLVFTFILQQSLESCYDSTPLDGVHAGQDPLNGTSTLAAIAFGNGSSYEEPLERNRSEEVVPPDRTYDGERSVTNEPNQRERNEAMGAEGTRFHGNEKDDPGGFNELVDEWTDDTEPGEAVRRTRRRWDAESETVVVVPVAGAVDDRQGRAGRRERRWTRGHANHR</sequence>
<keyword evidence="4" id="KW-1185">Reference proteome</keyword>
<proteinExistence type="predicted"/>
<dbReference type="VEuPathDB" id="VectorBase:AMAM014921"/>
<evidence type="ECO:0000313" key="3">
    <source>
        <dbReference type="EnsemblMetazoa" id="AMAM014921-PA"/>
    </source>
</evidence>
<feature type="compositionally biased region" description="Basic residues" evidence="1">
    <location>
        <begin position="182"/>
        <end position="198"/>
    </location>
</feature>
<protein>
    <submittedName>
        <fullName evidence="3">Uncharacterized protein</fullName>
    </submittedName>
</protein>
<keyword evidence="2" id="KW-1133">Transmembrane helix</keyword>
<feature type="compositionally biased region" description="Basic and acidic residues" evidence="1">
    <location>
        <begin position="123"/>
        <end position="133"/>
    </location>
</feature>
<evidence type="ECO:0000256" key="1">
    <source>
        <dbReference type="SAM" id="MobiDB-lite"/>
    </source>
</evidence>
<dbReference type="Proteomes" id="UP000075901">
    <property type="component" value="Unassembled WGS sequence"/>
</dbReference>
<feature type="transmembrane region" description="Helical" evidence="2">
    <location>
        <begin position="20"/>
        <end position="40"/>
    </location>
</feature>
<feature type="region of interest" description="Disordered" evidence="1">
    <location>
        <begin position="178"/>
        <end position="198"/>
    </location>
</feature>
<reference evidence="3" key="2">
    <citation type="submission" date="2020-05" db="UniProtKB">
        <authorList>
            <consortium name="EnsemblMetazoa"/>
        </authorList>
    </citation>
    <scope>IDENTIFICATION</scope>
    <source>
        <strain evidence="3">maculatus3</strain>
    </source>
</reference>
<evidence type="ECO:0000313" key="4">
    <source>
        <dbReference type="Proteomes" id="UP000075901"/>
    </source>
</evidence>
<name>A0A182SWM5_9DIPT</name>
<evidence type="ECO:0000256" key="2">
    <source>
        <dbReference type="SAM" id="Phobius"/>
    </source>
</evidence>
<accession>A0A182SWM5</accession>
<organism evidence="3 4">
    <name type="scientific">Anopheles maculatus</name>
    <dbReference type="NCBI Taxonomy" id="74869"/>
    <lineage>
        <taxon>Eukaryota</taxon>
        <taxon>Metazoa</taxon>
        <taxon>Ecdysozoa</taxon>
        <taxon>Arthropoda</taxon>
        <taxon>Hexapoda</taxon>
        <taxon>Insecta</taxon>
        <taxon>Pterygota</taxon>
        <taxon>Neoptera</taxon>
        <taxon>Endopterygota</taxon>
        <taxon>Diptera</taxon>
        <taxon>Nematocera</taxon>
        <taxon>Culicoidea</taxon>
        <taxon>Culicidae</taxon>
        <taxon>Anophelinae</taxon>
        <taxon>Anopheles</taxon>
        <taxon>Anopheles maculatus group</taxon>
    </lineage>
</organism>
<feature type="compositionally biased region" description="Basic and acidic residues" evidence="1">
    <location>
        <begin position="97"/>
        <end position="116"/>
    </location>
</feature>
<reference evidence="4" key="1">
    <citation type="submission" date="2013-09" db="EMBL/GenBank/DDBJ databases">
        <title>The Genome Sequence of Anopheles maculatus species B.</title>
        <authorList>
            <consortium name="The Broad Institute Genomics Platform"/>
            <person name="Neafsey D.E."/>
            <person name="Besansky N."/>
            <person name="Howell P."/>
            <person name="Walton C."/>
            <person name="Young S.K."/>
            <person name="Zeng Q."/>
            <person name="Gargeya S."/>
            <person name="Fitzgerald M."/>
            <person name="Haas B."/>
            <person name="Abouelleil A."/>
            <person name="Allen A.W."/>
            <person name="Alvarado L."/>
            <person name="Arachchi H.M."/>
            <person name="Berlin A.M."/>
            <person name="Chapman S.B."/>
            <person name="Gainer-Dewar J."/>
            <person name="Goldberg J."/>
            <person name="Griggs A."/>
            <person name="Gujja S."/>
            <person name="Hansen M."/>
            <person name="Howarth C."/>
            <person name="Imamovic A."/>
            <person name="Ireland A."/>
            <person name="Larimer J."/>
            <person name="McCowan C."/>
            <person name="Murphy C."/>
            <person name="Pearson M."/>
            <person name="Poon T.W."/>
            <person name="Priest M."/>
            <person name="Roberts A."/>
            <person name="Saif S."/>
            <person name="Shea T."/>
            <person name="Sisk P."/>
            <person name="Sykes S."/>
            <person name="Wortman J."/>
            <person name="Nusbaum C."/>
            <person name="Birren B."/>
        </authorList>
    </citation>
    <scope>NUCLEOTIDE SEQUENCE [LARGE SCALE GENOMIC DNA]</scope>
    <source>
        <strain evidence="4">maculatus3</strain>
    </source>
</reference>